<evidence type="ECO:0000259" key="1">
    <source>
        <dbReference type="Pfam" id="PF18400"/>
    </source>
</evidence>
<dbReference type="AlphaFoldDB" id="A0A1D2N199"/>
<dbReference type="GO" id="GO:0016740">
    <property type="term" value="F:transferase activity"/>
    <property type="evidence" value="ECO:0007669"/>
    <property type="project" value="UniProtKB-KW"/>
</dbReference>
<dbReference type="EMBL" id="LJIJ01000335">
    <property type="protein sequence ID" value="ODM98685.1"/>
    <property type="molecule type" value="Genomic_DNA"/>
</dbReference>
<dbReference type="Pfam" id="PF18400">
    <property type="entry name" value="Thioredoxin_12"/>
    <property type="match status" value="1"/>
</dbReference>
<accession>A0A1D2N199</accession>
<feature type="domain" description="UGGT thioredoxin-like" evidence="1">
    <location>
        <begin position="2"/>
        <end position="57"/>
    </location>
</feature>
<dbReference type="InterPro" id="IPR040693">
    <property type="entry name" value="UGGT_TRXL_1"/>
</dbReference>
<gene>
    <name evidence="2" type="ORF">Ocin01_07994</name>
</gene>
<protein>
    <submittedName>
        <fullName evidence="2">UDP-glucose:glycoprotein glucosyltransferase 2</fullName>
    </submittedName>
</protein>
<evidence type="ECO:0000313" key="2">
    <source>
        <dbReference type="EMBL" id="ODM98685.1"/>
    </source>
</evidence>
<proteinExistence type="predicted"/>
<reference evidence="2 3" key="1">
    <citation type="journal article" date="2016" name="Genome Biol. Evol.">
        <title>Gene Family Evolution Reflects Adaptation to Soil Environmental Stressors in the Genome of the Collembolan Orchesella cincta.</title>
        <authorList>
            <person name="Faddeeva-Vakhrusheva A."/>
            <person name="Derks M.F."/>
            <person name="Anvar S.Y."/>
            <person name="Agamennone V."/>
            <person name="Suring W."/>
            <person name="Smit S."/>
            <person name="van Straalen N.M."/>
            <person name="Roelofs D."/>
        </authorList>
    </citation>
    <scope>NUCLEOTIDE SEQUENCE [LARGE SCALE GENOMIC DNA]</scope>
    <source>
        <tissue evidence="2">Mixed pool</tissue>
    </source>
</reference>
<dbReference type="Proteomes" id="UP000094527">
    <property type="component" value="Unassembled WGS sequence"/>
</dbReference>
<evidence type="ECO:0000313" key="3">
    <source>
        <dbReference type="Proteomes" id="UP000094527"/>
    </source>
</evidence>
<keyword evidence="3" id="KW-1185">Reference proteome</keyword>
<name>A0A1D2N199_ORCCI</name>
<comment type="caution">
    <text evidence="2">The sequence shown here is derived from an EMBL/GenBank/DDBJ whole genome shotgun (WGS) entry which is preliminary data.</text>
</comment>
<sequence length="66" mass="7471">MRLMEWALRTRAYSPKVVMFQQLAPAIANDGKCEAFVHLGGDNIYCTVDELRNAVKQPPSNFRGDE</sequence>
<keyword evidence="2" id="KW-0808">Transferase</keyword>
<organism evidence="2 3">
    <name type="scientific">Orchesella cincta</name>
    <name type="common">Springtail</name>
    <name type="synonym">Podura cincta</name>
    <dbReference type="NCBI Taxonomy" id="48709"/>
    <lineage>
        <taxon>Eukaryota</taxon>
        <taxon>Metazoa</taxon>
        <taxon>Ecdysozoa</taxon>
        <taxon>Arthropoda</taxon>
        <taxon>Hexapoda</taxon>
        <taxon>Collembola</taxon>
        <taxon>Entomobryomorpha</taxon>
        <taxon>Entomobryoidea</taxon>
        <taxon>Orchesellidae</taxon>
        <taxon>Orchesellinae</taxon>
        <taxon>Orchesella</taxon>
    </lineage>
</organism>